<feature type="binding site" evidence="6">
    <location>
        <position position="36"/>
    </location>
    <ligand>
        <name>[4Fe-4S] cluster</name>
        <dbReference type="ChEBI" id="CHEBI:49883"/>
        <label>1</label>
    </ligand>
</feature>
<evidence type="ECO:0000256" key="6">
    <source>
        <dbReference type="HAMAP-Rule" id="MF_02201"/>
    </source>
</evidence>
<name>A0A327JP84_9HYPH</name>
<feature type="binding site" evidence="6">
    <location>
        <position position="143"/>
    </location>
    <ligand>
        <name>[4Fe-4S] cluster</name>
        <dbReference type="ChEBI" id="CHEBI:49883"/>
        <label>3</label>
    </ligand>
</feature>
<comment type="cofactor">
    <cofactor evidence="6">
        <name>[4Fe-4S] cluster</name>
        <dbReference type="ChEBI" id="CHEBI:49883"/>
    </cofactor>
</comment>
<feature type="binding site" evidence="6">
    <location>
        <position position="74"/>
    </location>
    <ligand>
        <name>[4Fe-4S] cluster</name>
        <dbReference type="ChEBI" id="CHEBI:49883"/>
        <label>2</label>
    </ligand>
</feature>
<keyword evidence="2 6" id="KW-0479">Metal-binding</keyword>
<evidence type="ECO:0000256" key="5">
    <source>
        <dbReference type="ARBA" id="ARBA00023014"/>
    </source>
</evidence>
<keyword evidence="6" id="KW-0963">Cytoplasm</keyword>
<feature type="domain" description="4Fe-4S ferredoxin-type" evidence="7">
    <location>
        <begin position="131"/>
        <end position="160"/>
    </location>
</feature>
<dbReference type="InterPro" id="IPR017896">
    <property type="entry name" value="4Fe4S_Fe-S-bd"/>
</dbReference>
<evidence type="ECO:0000256" key="1">
    <source>
        <dbReference type="ARBA" id="ARBA00022485"/>
    </source>
</evidence>
<keyword evidence="9" id="KW-1185">Reference proteome</keyword>
<dbReference type="Proteomes" id="UP000249299">
    <property type="component" value="Unassembled WGS sequence"/>
</dbReference>
<comment type="similarity">
    <text evidence="6">Belongs to the NapF family.</text>
</comment>
<feature type="binding site" evidence="6">
    <location>
        <position position="46"/>
    </location>
    <ligand>
        <name>[4Fe-4S] cluster</name>
        <dbReference type="ChEBI" id="CHEBI:49883"/>
        <label>1</label>
    </ligand>
</feature>
<feature type="binding site" evidence="6">
    <location>
        <position position="39"/>
    </location>
    <ligand>
        <name>[4Fe-4S] cluster</name>
        <dbReference type="ChEBI" id="CHEBI:49883"/>
        <label>1</label>
    </ligand>
</feature>
<accession>A0A327JP84</accession>
<feature type="domain" description="4Fe-4S ferredoxin-type" evidence="7">
    <location>
        <begin position="25"/>
        <end position="56"/>
    </location>
</feature>
<evidence type="ECO:0000256" key="2">
    <source>
        <dbReference type="ARBA" id="ARBA00022723"/>
    </source>
</evidence>
<dbReference type="Pfam" id="PF12838">
    <property type="entry name" value="Fer4_7"/>
    <property type="match status" value="1"/>
</dbReference>
<keyword evidence="1 6" id="KW-0004">4Fe-4S</keyword>
<dbReference type="EMBL" id="NPEV01000021">
    <property type="protein sequence ID" value="RAI27164.1"/>
    <property type="molecule type" value="Genomic_DNA"/>
</dbReference>
<evidence type="ECO:0000256" key="3">
    <source>
        <dbReference type="ARBA" id="ARBA00022737"/>
    </source>
</evidence>
<dbReference type="InterPro" id="IPR050572">
    <property type="entry name" value="Fe-S_Ferredoxin"/>
</dbReference>
<feature type="binding site" evidence="6">
    <location>
        <position position="140"/>
    </location>
    <ligand>
        <name>[4Fe-4S] cluster</name>
        <dbReference type="ChEBI" id="CHEBI:49883"/>
        <label>3</label>
    </ligand>
</feature>
<dbReference type="PANTHER" id="PTHR43687">
    <property type="entry name" value="ADENYLYLSULFATE REDUCTASE, BETA SUBUNIT"/>
    <property type="match status" value="1"/>
</dbReference>
<feature type="binding site" evidence="6">
    <location>
        <position position="71"/>
    </location>
    <ligand>
        <name>[4Fe-4S] cluster</name>
        <dbReference type="ChEBI" id="CHEBI:49883"/>
        <label>2</label>
    </ligand>
</feature>
<organism evidence="8 9">
    <name type="scientific">Rhodobium orientis</name>
    <dbReference type="NCBI Taxonomy" id="34017"/>
    <lineage>
        <taxon>Bacteria</taxon>
        <taxon>Pseudomonadati</taxon>
        <taxon>Pseudomonadota</taxon>
        <taxon>Alphaproteobacteria</taxon>
        <taxon>Hyphomicrobiales</taxon>
        <taxon>Rhodobiaceae</taxon>
        <taxon>Rhodobium</taxon>
    </lineage>
</organism>
<reference evidence="8 9" key="1">
    <citation type="submission" date="2017-07" db="EMBL/GenBank/DDBJ databases">
        <title>Draft Genome Sequences of Select Purple Nonsulfur Bacteria.</title>
        <authorList>
            <person name="Lasarre B."/>
            <person name="Mckinlay J.B."/>
        </authorList>
    </citation>
    <scope>NUCLEOTIDE SEQUENCE [LARGE SCALE GENOMIC DNA]</scope>
    <source>
        <strain evidence="8 9">DSM 11290</strain>
    </source>
</reference>
<dbReference type="GO" id="GO:0046872">
    <property type="term" value="F:metal ion binding"/>
    <property type="evidence" value="ECO:0007669"/>
    <property type="project" value="UniProtKB-KW"/>
</dbReference>
<dbReference type="Pfam" id="PF13187">
    <property type="entry name" value="Fer4_9"/>
    <property type="match status" value="1"/>
</dbReference>
<dbReference type="PROSITE" id="PS00198">
    <property type="entry name" value="4FE4S_FER_1"/>
    <property type="match status" value="1"/>
</dbReference>
<keyword evidence="4 6" id="KW-0408">Iron</keyword>
<dbReference type="NCBIfam" id="TIGR00402">
    <property type="entry name" value="napF"/>
    <property type="match status" value="1"/>
</dbReference>
<gene>
    <name evidence="6 8" type="primary">napF</name>
    <name evidence="8" type="ORF">CH339_11235</name>
</gene>
<comment type="subunit">
    <text evidence="6">Interacts with the cytoplasmic NapA precursor.</text>
</comment>
<dbReference type="PROSITE" id="PS51379">
    <property type="entry name" value="4FE4S_FER_2"/>
    <property type="match status" value="3"/>
</dbReference>
<evidence type="ECO:0000256" key="4">
    <source>
        <dbReference type="ARBA" id="ARBA00023004"/>
    </source>
</evidence>
<dbReference type="InterPro" id="IPR004496">
    <property type="entry name" value="NapF"/>
</dbReference>
<keyword evidence="5 6" id="KW-0411">Iron-sulfur</keyword>
<dbReference type="GO" id="GO:0051539">
    <property type="term" value="F:4 iron, 4 sulfur cluster binding"/>
    <property type="evidence" value="ECO:0007669"/>
    <property type="project" value="UniProtKB-UniRule"/>
</dbReference>
<sequence>MPRTFSRRELFNRIGGTDAVLRPPFALQEDAFVECCTGCGRCIRACPQGILGAGRGNYPVLDFARGACTFCGACAEACTEGALGDPAGAPWRLRASVGDACLERSGIACRACEAWCEPRAIRFRPALGGRSEILIDPELCTGCGACIAPCPKGAIDVAAPANEEAAA</sequence>
<feature type="binding site" evidence="6">
    <location>
        <position position="78"/>
    </location>
    <ligand>
        <name>[4Fe-4S] cluster</name>
        <dbReference type="ChEBI" id="CHEBI:49883"/>
        <label>2</label>
    </ligand>
</feature>
<dbReference type="HAMAP" id="MF_02201">
    <property type="entry name" value="NapF"/>
    <property type="match status" value="1"/>
</dbReference>
<feature type="binding site" evidence="6">
    <location>
        <position position="68"/>
    </location>
    <ligand>
        <name>[4Fe-4S] cluster</name>
        <dbReference type="ChEBI" id="CHEBI:49883"/>
        <label>2</label>
    </ligand>
</feature>
<keyword evidence="3 6" id="KW-0677">Repeat</keyword>
<proteinExistence type="inferred from homology"/>
<evidence type="ECO:0000259" key="7">
    <source>
        <dbReference type="PROSITE" id="PS51379"/>
    </source>
</evidence>
<evidence type="ECO:0000313" key="9">
    <source>
        <dbReference type="Proteomes" id="UP000249299"/>
    </source>
</evidence>
<dbReference type="SUPFAM" id="SSF54862">
    <property type="entry name" value="4Fe-4S ferredoxins"/>
    <property type="match status" value="1"/>
</dbReference>
<dbReference type="InterPro" id="IPR017900">
    <property type="entry name" value="4Fe4S_Fe_S_CS"/>
</dbReference>
<comment type="subcellular location">
    <subcellularLocation>
        <location evidence="6">Cytoplasm</location>
    </subcellularLocation>
</comment>
<protein>
    <recommendedName>
        <fullName evidence="6">Ferredoxin-type protein NapF</fullName>
    </recommendedName>
</protein>
<evidence type="ECO:0000313" key="8">
    <source>
        <dbReference type="EMBL" id="RAI27164.1"/>
    </source>
</evidence>
<feature type="binding site" evidence="6">
    <location>
        <position position="146"/>
    </location>
    <ligand>
        <name>[4Fe-4S] cluster</name>
        <dbReference type="ChEBI" id="CHEBI:49883"/>
        <label>3</label>
    </ligand>
</feature>
<dbReference type="PANTHER" id="PTHR43687:SF1">
    <property type="entry name" value="FERREDOXIN III"/>
    <property type="match status" value="1"/>
</dbReference>
<feature type="binding site" evidence="6">
    <location>
        <position position="42"/>
    </location>
    <ligand>
        <name>[4Fe-4S] cluster</name>
        <dbReference type="ChEBI" id="CHEBI:49883"/>
        <label>1</label>
    </ligand>
</feature>
<dbReference type="CDD" id="cd10564">
    <property type="entry name" value="NapF_like"/>
    <property type="match status" value="1"/>
</dbReference>
<dbReference type="AlphaFoldDB" id="A0A327JP84"/>
<dbReference type="OrthoDB" id="9800445at2"/>
<dbReference type="RefSeq" id="WP_111434453.1">
    <property type="nucleotide sequence ID" value="NZ_JACIGG010000003.1"/>
</dbReference>
<dbReference type="GO" id="GO:0005737">
    <property type="term" value="C:cytoplasm"/>
    <property type="evidence" value="ECO:0007669"/>
    <property type="project" value="UniProtKB-SubCell"/>
</dbReference>
<comment type="function">
    <text evidence="6">Could be involved in the maturation of NapA, the catalytic subunit of the periplasmic nitrate reductase, before its export into the periplasm.</text>
</comment>
<feature type="binding site" evidence="6">
    <location>
        <position position="150"/>
    </location>
    <ligand>
        <name>[4Fe-4S] cluster</name>
        <dbReference type="ChEBI" id="CHEBI:49883"/>
        <label>3</label>
    </ligand>
</feature>
<dbReference type="Gene3D" id="3.30.70.20">
    <property type="match status" value="2"/>
</dbReference>
<comment type="caution">
    <text evidence="8">The sequence shown here is derived from an EMBL/GenBank/DDBJ whole genome shotgun (WGS) entry which is preliminary data.</text>
</comment>
<feature type="domain" description="4Fe-4S ferredoxin-type" evidence="7">
    <location>
        <begin position="57"/>
        <end position="89"/>
    </location>
</feature>